<name>A0A411HKH9_9GAMM</name>
<dbReference type="InterPro" id="IPR027417">
    <property type="entry name" value="P-loop_NTPase"/>
</dbReference>
<dbReference type="GO" id="GO:0016887">
    <property type="term" value="F:ATP hydrolysis activity"/>
    <property type="evidence" value="ECO:0007669"/>
    <property type="project" value="InterPro"/>
</dbReference>
<evidence type="ECO:0000256" key="2">
    <source>
        <dbReference type="ARBA" id="ARBA00022840"/>
    </source>
</evidence>
<dbReference type="Proteomes" id="UP000291562">
    <property type="component" value="Chromosome"/>
</dbReference>
<keyword evidence="2 4" id="KW-0067">ATP-binding</keyword>
<keyword evidence="1" id="KW-0547">Nucleotide-binding</keyword>
<dbReference type="GO" id="GO:0022857">
    <property type="term" value="F:transmembrane transporter activity"/>
    <property type="evidence" value="ECO:0007669"/>
    <property type="project" value="TreeGrafter"/>
</dbReference>
<evidence type="ECO:0000256" key="1">
    <source>
        <dbReference type="ARBA" id="ARBA00022741"/>
    </source>
</evidence>
<dbReference type="InterPro" id="IPR003439">
    <property type="entry name" value="ABC_transporter-like_ATP-bd"/>
</dbReference>
<dbReference type="AlphaFoldDB" id="A0A411HKH9"/>
<gene>
    <name evidence="4" type="ORF">ELE36_12100</name>
</gene>
<dbReference type="PANTHER" id="PTHR24220:SF611">
    <property type="entry name" value="ATP-BINDING COMPONENT OF ABC TRANSPORTER-RELATED"/>
    <property type="match status" value="1"/>
</dbReference>
<accession>A0A411HKH9</accession>
<reference evidence="4 5" key="1">
    <citation type="submission" date="2019-01" db="EMBL/GenBank/DDBJ databases">
        <title>Pseudolysobacter antarctica gen. nov., sp. nov., isolated from Fildes Peninsula, Antarctica.</title>
        <authorList>
            <person name="Wei Z."/>
            <person name="Peng F."/>
        </authorList>
    </citation>
    <scope>NUCLEOTIDE SEQUENCE [LARGE SCALE GENOMIC DNA]</scope>
    <source>
        <strain evidence="4 5">AQ6-296</strain>
    </source>
</reference>
<proteinExistence type="predicted"/>
<dbReference type="RefSeq" id="WP_129833639.1">
    <property type="nucleotide sequence ID" value="NZ_CP035704.1"/>
</dbReference>
<dbReference type="PANTHER" id="PTHR24220">
    <property type="entry name" value="IMPORT ATP-BINDING PROTEIN"/>
    <property type="match status" value="1"/>
</dbReference>
<dbReference type="Gene3D" id="3.40.50.300">
    <property type="entry name" value="P-loop containing nucleotide triphosphate hydrolases"/>
    <property type="match status" value="1"/>
</dbReference>
<evidence type="ECO:0000259" key="3">
    <source>
        <dbReference type="PROSITE" id="PS50893"/>
    </source>
</evidence>
<dbReference type="PROSITE" id="PS50893">
    <property type="entry name" value="ABC_TRANSPORTER_2"/>
    <property type="match status" value="1"/>
</dbReference>
<dbReference type="Pfam" id="PF00005">
    <property type="entry name" value="ABC_tran"/>
    <property type="match status" value="1"/>
</dbReference>
<organism evidence="4 5">
    <name type="scientific">Pseudolysobacter antarcticus</name>
    <dbReference type="NCBI Taxonomy" id="2511995"/>
    <lineage>
        <taxon>Bacteria</taxon>
        <taxon>Pseudomonadati</taxon>
        <taxon>Pseudomonadota</taxon>
        <taxon>Gammaproteobacteria</taxon>
        <taxon>Lysobacterales</taxon>
        <taxon>Rhodanobacteraceae</taxon>
        <taxon>Pseudolysobacter</taxon>
    </lineage>
</organism>
<dbReference type="InterPro" id="IPR015854">
    <property type="entry name" value="ABC_transpr_LolD-like"/>
</dbReference>
<protein>
    <submittedName>
        <fullName evidence="4">ATP-binding cassette domain-containing protein</fullName>
    </submittedName>
</protein>
<feature type="domain" description="ABC transporter" evidence="3">
    <location>
        <begin position="11"/>
        <end position="244"/>
    </location>
</feature>
<dbReference type="EMBL" id="CP035704">
    <property type="protein sequence ID" value="QBB71032.1"/>
    <property type="molecule type" value="Genomic_DNA"/>
</dbReference>
<dbReference type="SMART" id="SM00382">
    <property type="entry name" value="AAA"/>
    <property type="match status" value="1"/>
</dbReference>
<evidence type="ECO:0000313" key="5">
    <source>
        <dbReference type="Proteomes" id="UP000291562"/>
    </source>
</evidence>
<keyword evidence="5" id="KW-1185">Reference proteome</keyword>
<dbReference type="KEGG" id="xbc:ELE36_12100"/>
<dbReference type="SUPFAM" id="SSF52540">
    <property type="entry name" value="P-loop containing nucleoside triphosphate hydrolases"/>
    <property type="match status" value="1"/>
</dbReference>
<dbReference type="PROSITE" id="PS00211">
    <property type="entry name" value="ABC_TRANSPORTER_1"/>
    <property type="match status" value="1"/>
</dbReference>
<sequence length="244" mass="26451">MTEKPATDSIITLRDLRFAWPRGHDVLEIPLLQVARGERLFLQGPSGSGKSTLLGLLGGVLIPQHGSIEVLGQSLEKFSGSLRDRFRADHIGFVFQMFNLLPYLSLIENITLPCRFSPTRAKRAQANGGSLQDEATRLLRELGLDATALNQRSTSELSVGQQQRVAVARALIGAPEILIADEPTSALDSDTRVSFLKLLFDECTRVGTTLIFVSHDLGLAPLFSRTLKLAAINRAGSFATATAA</sequence>
<dbReference type="InterPro" id="IPR003593">
    <property type="entry name" value="AAA+_ATPase"/>
</dbReference>
<dbReference type="OrthoDB" id="9802264at2"/>
<dbReference type="InterPro" id="IPR017871">
    <property type="entry name" value="ABC_transporter-like_CS"/>
</dbReference>
<evidence type="ECO:0000313" key="4">
    <source>
        <dbReference type="EMBL" id="QBB71032.1"/>
    </source>
</evidence>
<dbReference type="GO" id="GO:0005524">
    <property type="term" value="F:ATP binding"/>
    <property type="evidence" value="ECO:0007669"/>
    <property type="project" value="UniProtKB-KW"/>
</dbReference>
<dbReference type="GO" id="GO:0005886">
    <property type="term" value="C:plasma membrane"/>
    <property type="evidence" value="ECO:0007669"/>
    <property type="project" value="TreeGrafter"/>
</dbReference>